<accession>A0A9J7BGF3</accession>
<gene>
    <name evidence="2" type="ORF">MOP44_15975</name>
</gene>
<reference evidence="2" key="1">
    <citation type="submission" date="2021-04" db="EMBL/GenBank/DDBJ databases">
        <title>Phylogenetic analysis of Acidobacteriaceae.</title>
        <authorList>
            <person name="Qiu L."/>
            <person name="Zhang Q."/>
        </authorList>
    </citation>
    <scope>NUCLEOTIDE SEQUENCE</scope>
    <source>
        <strain evidence="2">DSM 25168</strain>
    </source>
</reference>
<evidence type="ECO:0000313" key="2">
    <source>
        <dbReference type="EMBL" id="UWZ82068.1"/>
    </source>
</evidence>
<dbReference type="SUPFAM" id="SSF51182">
    <property type="entry name" value="RmlC-like cupins"/>
    <property type="match status" value="1"/>
</dbReference>
<dbReference type="PANTHER" id="PTHR36440">
    <property type="entry name" value="PUTATIVE (AFU_ORTHOLOGUE AFUA_8G07350)-RELATED"/>
    <property type="match status" value="1"/>
</dbReference>
<protein>
    <submittedName>
        <fullName evidence="2">Cupin domain-containing protein</fullName>
    </submittedName>
</protein>
<dbReference type="InterPro" id="IPR013096">
    <property type="entry name" value="Cupin_2"/>
</dbReference>
<dbReference type="EMBL" id="CP093313">
    <property type="protein sequence ID" value="UWZ82068.1"/>
    <property type="molecule type" value="Genomic_DNA"/>
</dbReference>
<evidence type="ECO:0000259" key="1">
    <source>
        <dbReference type="Pfam" id="PF07883"/>
    </source>
</evidence>
<dbReference type="InterPro" id="IPR053146">
    <property type="entry name" value="QDO-like"/>
</dbReference>
<dbReference type="AlphaFoldDB" id="A0A9J7BGF3"/>
<dbReference type="KEGG" id="orp:MOP44_15975"/>
<organism evidence="2 3">
    <name type="scientific">Occallatibacter riparius</name>
    <dbReference type="NCBI Taxonomy" id="1002689"/>
    <lineage>
        <taxon>Bacteria</taxon>
        <taxon>Pseudomonadati</taxon>
        <taxon>Acidobacteriota</taxon>
        <taxon>Terriglobia</taxon>
        <taxon>Terriglobales</taxon>
        <taxon>Acidobacteriaceae</taxon>
        <taxon>Occallatibacter</taxon>
    </lineage>
</organism>
<proteinExistence type="predicted"/>
<dbReference type="Proteomes" id="UP001059380">
    <property type="component" value="Chromosome"/>
</dbReference>
<dbReference type="Pfam" id="PF07883">
    <property type="entry name" value="Cupin_2"/>
    <property type="match status" value="1"/>
</dbReference>
<dbReference type="RefSeq" id="WP_260791130.1">
    <property type="nucleotide sequence ID" value="NZ_CP093313.1"/>
</dbReference>
<dbReference type="PANTHER" id="PTHR36440:SF1">
    <property type="entry name" value="PUTATIVE (AFU_ORTHOLOGUE AFUA_8G07350)-RELATED"/>
    <property type="match status" value="1"/>
</dbReference>
<sequence>MDRRRFLEMSSIAALGAAPVKEALAMGDVKPMGGMPLMIAGPEDARIYKLAGGGEARLMATGENTNGTWWMGRFREDPGFMTHYHYHPNTDEQFYVLDGVLSLYTDGRWHELGPGSLGVMPRGKPHAQGNRGNVPVHVIGTGAPAGFEQMFPAMDELLKRTTPGSPEFIAEFQKICSRCDIVSLGPAPK</sequence>
<name>A0A9J7BGF3_9BACT</name>
<dbReference type="InterPro" id="IPR014710">
    <property type="entry name" value="RmlC-like_jellyroll"/>
</dbReference>
<feature type="domain" description="Cupin type-2" evidence="1">
    <location>
        <begin position="76"/>
        <end position="139"/>
    </location>
</feature>
<evidence type="ECO:0000313" key="3">
    <source>
        <dbReference type="Proteomes" id="UP001059380"/>
    </source>
</evidence>
<keyword evidence="3" id="KW-1185">Reference proteome</keyword>
<dbReference type="Gene3D" id="2.60.120.10">
    <property type="entry name" value="Jelly Rolls"/>
    <property type="match status" value="1"/>
</dbReference>
<dbReference type="InterPro" id="IPR011051">
    <property type="entry name" value="RmlC_Cupin_sf"/>
</dbReference>